<evidence type="ECO:0000313" key="2">
    <source>
        <dbReference type="EMBL" id="TWS26640.1"/>
    </source>
</evidence>
<dbReference type="InterPro" id="IPR035919">
    <property type="entry name" value="EAL_sf"/>
</dbReference>
<proteinExistence type="predicted"/>
<comment type="caution">
    <text evidence="2">The sequence shown here is derived from an EMBL/GenBank/DDBJ whole genome shotgun (WGS) entry which is preliminary data.</text>
</comment>
<dbReference type="SUPFAM" id="SSF141868">
    <property type="entry name" value="EAL domain-like"/>
    <property type="match status" value="1"/>
</dbReference>
<accession>A0A5C5RW20</accession>
<organism evidence="2 3">
    <name type="scientific">Tsukamurella sputi</name>
    <dbReference type="NCBI Taxonomy" id="2591848"/>
    <lineage>
        <taxon>Bacteria</taxon>
        <taxon>Bacillati</taxon>
        <taxon>Actinomycetota</taxon>
        <taxon>Actinomycetes</taxon>
        <taxon>Mycobacteriales</taxon>
        <taxon>Tsukamurellaceae</taxon>
        <taxon>Tsukamurella</taxon>
    </lineage>
</organism>
<dbReference type="AlphaFoldDB" id="A0A5C5RW20"/>
<protein>
    <submittedName>
        <fullName evidence="2">EAL domain-containing protein</fullName>
    </submittedName>
</protein>
<reference evidence="2 3" key="2">
    <citation type="submission" date="2019-08" db="EMBL/GenBank/DDBJ databases">
        <title>Tsukamurella conjunctivitidis sp. nov., Tsukamurella assacharolytica sp. nov. and Tsukamurella sputae sp. nov. isolated from patients with conjunctivitis, bacteraemia (lymphoma) and respiratory infection (sputum) in Hong Kong.</title>
        <authorList>
            <person name="Fok K.M.N."/>
            <person name="Fong J.Y.H."/>
        </authorList>
    </citation>
    <scope>NUCLEOTIDE SEQUENCE [LARGE SCALE GENOMIC DNA]</scope>
    <source>
        <strain evidence="2 3">HKU70</strain>
    </source>
</reference>
<evidence type="ECO:0000259" key="1">
    <source>
        <dbReference type="Pfam" id="PF10069"/>
    </source>
</evidence>
<feature type="domain" description="DICT" evidence="1">
    <location>
        <begin position="248"/>
        <end position="352"/>
    </location>
</feature>
<dbReference type="Gene3D" id="3.20.20.450">
    <property type="entry name" value="EAL domain"/>
    <property type="match status" value="1"/>
</dbReference>
<dbReference type="InterPro" id="IPR019278">
    <property type="entry name" value="DICT_dom"/>
</dbReference>
<gene>
    <name evidence="2" type="ORF">FK268_00770</name>
</gene>
<dbReference type="Proteomes" id="UP000319792">
    <property type="component" value="Unassembled WGS sequence"/>
</dbReference>
<evidence type="ECO:0000313" key="3">
    <source>
        <dbReference type="Proteomes" id="UP000319792"/>
    </source>
</evidence>
<dbReference type="OrthoDB" id="3278016at2"/>
<dbReference type="EMBL" id="VIGV01000001">
    <property type="protein sequence ID" value="TWS26640.1"/>
    <property type="molecule type" value="Genomic_DNA"/>
</dbReference>
<reference evidence="2 3" key="1">
    <citation type="submission" date="2019-06" db="EMBL/GenBank/DDBJ databases">
        <authorList>
            <person name="Teng J.L.L."/>
            <person name="Lee H.H."/>
            <person name="Lau S.K.P."/>
            <person name="Woo P.C.Y."/>
        </authorList>
    </citation>
    <scope>NUCLEOTIDE SEQUENCE [LARGE SCALE GENOMIC DNA]</scope>
    <source>
        <strain evidence="2 3">HKU70</strain>
    </source>
</reference>
<keyword evidence="3" id="KW-1185">Reference proteome</keyword>
<sequence>MTLAPVRRLTDGALAAVELQLRAANAGALHSAQELRRVARLMDEKHDLDRIKADCITDPQLRALVGELPVMAAFDAPYLTDTGSTLPPAPSTRILASVSAHLFGEAPHGMLRALGTARERGNTICLEIGDDADHALAFLALIEPDVIVVTPTLLHAPTSAETARIVHALAAHAERSHCTIIAEGVNDEATRATAETIGATFGIGELYPALPAETLLAEDLVPLPAAPVWTTPDVEETTPFALATRDTAPRRGTKSLLIEMSKALEAQATGMAWPMVAIGTFQHSRHFTQSTAARWNALSEVTGFAGVYGTEIVAASEGNVHRAPLAPGDPLVDEWTVAVVGPHFSALIAARDRHDNGPDLERTFDFVQTFDRTTTVQAVRSVLHRFG</sequence>
<dbReference type="Pfam" id="PF10069">
    <property type="entry name" value="DICT"/>
    <property type="match status" value="1"/>
</dbReference>
<name>A0A5C5RW20_9ACTN</name>